<keyword evidence="6" id="KW-1185">Reference proteome</keyword>
<keyword evidence="2 5" id="KW-0238">DNA-binding</keyword>
<keyword evidence="1" id="KW-0805">Transcription regulation</keyword>
<organism evidence="5 6">
    <name type="scientific">Klenkia taihuensis</name>
    <dbReference type="NCBI Taxonomy" id="1225127"/>
    <lineage>
        <taxon>Bacteria</taxon>
        <taxon>Bacillati</taxon>
        <taxon>Actinomycetota</taxon>
        <taxon>Actinomycetes</taxon>
        <taxon>Geodermatophilales</taxon>
        <taxon>Geodermatophilaceae</taxon>
        <taxon>Klenkia</taxon>
    </lineage>
</organism>
<dbReference type="GO" id="GO:0003700">
    <property type="term" value="F:DNA-binding transcription factor activity"/>
    <property type="evidence" value="ECO:0007669"/>
    <property type="project" value="InterPro"/>
</dbReference>
<dbReference type="PANTHER" id="PTHR46796">
    <property type="entry name" value="HTH-TYPE TRANSCRIPTIONAL ACTIVATOR RHAS-RELATED"/>
    <property type="match status" value="1"/>
</dbReference>
<dbReference type="SUPFAM" id="SSF46689">
    <property type="entry name" value="Homeodomain-like"/>
    <property type="match status" value="1"/>
</dbReference>
<evidence type="ECO:0000313" key="5">
    <source>
        <dbReference type="EMBL" id="SFC84513.1"/>
    </source>
</evidence>
<evidence type="ECO:0000313" key="6">
    <source>
        <dbReference type="Proteomes" id="UP000199022"/>
    </source>
</evidence>
<proteinExistence type="predicted"/>
<dbReference type="InterPro" id="IPR018060">
    <property type="entry name" value="HTH_AraC"/>
</dbReference>
<evidence type="ECO:0000256" key="2">
    <source>
        <dbReference type="ARBA" id="ARBA00023125"/>
    </source>
</evidence>
<feature type="domain" description="HTH araC/xylS-type" evidence="4">
    <location>
        <begin position="100"/>
        <end position="182"/>
    </location>
</feature>
<evidence type="ECO:0000259" key="4">
    <source>
        <dbReference type="PROSITE" id="PS01124"/>
    </source>
</evidence>
<dbReference type="InterPro" id="IPR050204">
    <property type="entry name" value="AraC_XylS_family_regulators"/>
</dbReference>
<dbReference type="PROSITE" id="PS01124">
    <property type="entry name" value="HTH_ARAC_FAMILY_2"/>
    <property type="match status" value="1"/>
</dbReference>
<evidence type="ECO:0000256" key="3">
    <source>
        <dbReference type="ARBA" id="ARBA00023163"/>
    </source>
</evidence>
<name>A0A1I1MPG8_9ACTN</name>
<protein>
    <submittedName>
        <fullName evidence="5">AraC-type DNA-binding protein</fullName>
    </submittedName>
</protein>
<accession>A0A1I1MPG8</accession>
<dbReference type="GO" id="GO:0043565">
    <property type="term" value="F:sequence-specific DNA binding"/>
    <property type="evidence" value="ECO:0007669"/>
    <property type="project" value="InterPro"/>
</dbReference>
<dbReference type="Gene3D" id="1.10.10.60">
    <property type="entry name" value="Homeodomain-like"/>
    <property type="match status" value="1"/>
</dbReference>
<dbReference type="STRING" id="1225127.SAMN05661030_1679"/>
<sequence length="199" mass="21250">MRLPQQEVARLAAVQTGLPEDAFRFLSPRPRSPEHGRMWVRTAKQVSQQLRRSPAEPISPLLHRALVVLAAATALEVFPSTALTRGYLPAPGDVRPAAVRRAVAYIDAHLSLPITTGDAAAAAGTSPHALRVAFRRHLGTSVGAYLRRARCSAARRDLDAAEDGGAAMRSVSLRSVALRWGFAGAGDLRAALAADRPAR</sequence>
<dbReference type="SMART" id="SM00342">
    <property type="entry name" value="HTH_ARAC"/>
    <property type="match status" value="1"/>
</dbReference>
<keyword evidence="3" id="KW-0804">Transcription</keyword>
<reference evidence="6" key="1">
    <citation type="submission" date="2016-10" db="EMBL/GenBank/DDBJ databases">
        <authorList>
            <person name="Varghese N."/>
            <person name="Submissions S."/>
        </authorList>
    </citation>
    <scope>NUCLEOTIDE SEQUENCE [LARGE SCALE GENOMIC DNA]</scope>
    <source>
        <strain evidence="6">DSM 45962</strain>
    </source>
</reference>
<dbReference type="PANTHER" id="PTHR46796:SF12">
    <property type="entry name" value="HTH-TYPE DNA-BINDING TRANSCRIPTIONAL ACTIVATOR EUTR"/>
    <property type="match status" value="1"/>
</dbReference>
<dbReference type="Pfam" id="PF12833">
    <property type="entry name" value="HTH_18"/>
    <property type="match status" value="1"/>
</dbReference>
<gene>
    <name evidence="5" type="ORF">SAMN05661030_1679</name>
</gene>
<dbReference type="InterPro" id="IPR009057">
    <property type="entry name" value="Homeodomain-like_sf"/>
</dbReference>
<dbReference type="EMBL" id="FOMD01000002">
    <property type="protein sequence ID" value="SFC84513.1"/>
    <property type="molecule type" value="Genomic_DNA"/>
</dbReference>
<dbReference type="Proteomes" id="UP000199022">
    <property type="component" value="Unassembled WGS sequence"/>
</dbReference>
<evidence type="ECO:0000256" key="1">
    <source>
        <dbReference type="ARBA" id="ARBA00023015"/>
    </source>
</evidence>
<dbReference type="AlphaFoldDB" id="A0A1I1MPG8"/>